<feature type="region of interest" description="Disordered" evidence="1">
    <location>
        <begin position="106"/>
        <end position="132"/>
    </location>
</feature>
<keyword evidence="3" id="KW-1185">Reference proteome</keyword>
<evidence type="ECO:0000313" key="3">
    <source>
        <dbReference type="Proteomes" id="UP000585474"/>
    </source>
</evidence>
<proteinExistence type="predicted"/>
<reference evidence="3" key="1">
    <citation type="submission" date="2019-07" db="EMBL/GenBank/DDBJ databases">
        <title>De Novo Assembly of kiwifruit Actinidia rufa.</title>
        <authorList>
            <person name="Sugita-Konishi S."/>
            <person name="Sato K."/>
            <person name="Mori E."/>
            <person name="Abe Y."/>
            <person name="Kisaki G."/>
            <person name="Hamano K."/>
            <person name="Suezawa K."/>
            <person name="Otani M."/>
            <person name="Fukuda T."/>
            <person name="Manabe T."/>
            <person name="Gomi K."/>
            <person name="Tabuchi M."/>
            <person name="Akimitsu K."/>
            <person name="Kataoka I."/>
        </authorList>
    </citation>
    <scope>NUCLEOTIDE SEQUENCE [LARGE SCALE GENOMIC DNA]</scope>
    <source>
        <strain evidence="3">cv. Fuchu</strain>
    </source>
</reference>
<accession>A0A7J0DPX5</accession>
<dbReference type="AlphaFoldDB" id="A0A7J0DPX5"/>
<evidence type="ECO:0000256" key="1">
    <source>
        <dbReference type="SAM" id="MobiDB-lite"/>
    </source>
</evidence>
<feature type="compositionally biased region" description="Low complexity" evidence="1">
    <location>
        <begin position="106"/>
        <end position="121"/>
    </location>
</feature>
<comment type="caution">
    <text evidence="2">The sequence shown here is derived from an EMBL/GenBank/DDBJ whole genome shotgun (WGS) entry which is preliminary data.</text>
</comment>
<evidence type="ECO:0000313" key="2">
    <source>
        <dbReference type="EMBL" id="GFS39618.1"/>
    </source>
</evidence>
<sequence length="185" mass="19627">MKIEPKNQAQARAQQAKPAMVIGAHFRRASEEEAPIRGSWGDPPPPCAIPATKILNTSPLPSLYEAFAIIDEDERRRRLIQAPPAIFIGPTPIAYQMAFAASGSGPRSSSGSLLQQQPSSSTANMATSTPTAFHGKTSYPTCVLDSEANDHMTGTPSFLGSDAGTILANLDGLSRHISLFESPPV</sequence>
<dbReference type="EMBL" id="BJWL01000334">
    <property type="protein sequence ID" value="GFS39618.1"/>
    <property type="molecule type" value="Genomic_DNA"/>
</dbReference>
<dbReference type="OrthoDB" id="1745225at2759"/>
<organism evidence="2 3">
    <name type="scientific">Actinidia rufa</name>
    <dbReference type="NCBI Taxonomy" id="165716"/>
    <lineage>
        <taxon>Eukaryota</taxon>
        <taxon>Viridiplantae</taxon>
        <taxon>Streptophyta</taxon>
        <taxon>Embryophyta</taxon>
        <taxon>Tracheophyta</taxon>
        <taxon>Spermatophyta</taxon>
        <taxon>Magnoliopsida</taxon>
        <taxon>eudicotyledons</taxon>
        <taxon>Gunneridae</taxon>
        <taxon>Pentapetalae</taxon>
        <taxon>asterids</taxon>
        <taxon>Ericales</taxon>
        <taxon>Actinidiaceae</taxon>
        <taxon>Actinidia</taxon>
    </lineage>
</organism>
<gene>
    <name evidence="2" type="ORF">Acr_00g0063980</name>
</gene>
<name>A0A7J0DPX5_9ERIC</name>
<protein>
    <submittedName>
        <fullName evidence="2">Uncharacterized protein</fullName>
    </submittedName>
</protein>
<feature type="compositionally biased region" description="Polar residues" evidence="1">
    <location>
        <begin position="122"/>
        <end position="131"/>
    </location>
</feature>
<dbReference type="Proteomes" id="UP000585474">
    <property type="component" value="Unassembled WGS sequence"/>
</dbReference>